<organism evidence="3 4">
    <name type="scientific">Massilia soli</name>
    <dbReference type="NCBI Taxonomy" id="2792854"/>
    <lineage>
        <taxon>Bacteria</taxon>
        <taxon>Pseudomonadati</taxon>
        <taxon>Pseudomonadota</taxon>
        <taxon>Betaproteobacteria</taxon>
        <taxon>Burkholderiales</taxon>
        <taxon>Oxalobacteraceae</taxon>
        <taxon>Telluria group</taxon>
        <taxon>Massilia</taxon>
    </lineage>
</organism>
<dbReference type="CDD" id="cd00130">
    <property type="entry name" value="PAS"/>
    <property type="match status" value="1"/>
</dbReference>
<dbReference type="SMART" id="SM00091">
    <property type="entry name" value="PAS"/>
    <property type="match status" value="1"/>
</dbReference>
<gene>
    <name evidence="3" type="ORF">I4X03_016100</name>
</gene>
<reference evidence="3 4" key="1">
    <citation type="submission" date="2021-08" db="EMBL/GenBank/DDBJ databases">
        <title>Massilia sp. R798.</title>
        <authorList>
            <person name="Baek J.H."/>
            <person name="Jung H.S."/>
            <person name="Kim K.R."/>
            <person name="Jeon C.O."/>
        </authorList>
    </citation>
    <scope>NUCLEOTIDE SEQUENCE [LARGE SCALE GENOMIC DNA]</scope>
    <source>
        <strain evidence="3 4">R798</strain>
    </source>
</reference>
<dbReference type="CDD" id="cd01949">
    <property type="entry name" value="GGDEF"/>
    <property type="match status" value="1"/>
</dbReference>
<evidence type="ECO:0000259" key="2">
    <source>
        <dbReference type="PROSITE" id="PS50887"/>
    </source>
</evidence>
<dbReference type="Proteomes" id="UP000809349">
    <property type="component" value="Unassembled WGS sequence"/>
</dbReference>
<evidence type="ECO:0000259" key="1">
    <source>
        <dbReference type="PROSITE" id="PS50112"/>
    </source>
</evidence>
<dbReference type="EC" id="2.7.7.65" evidence="3"/>
<dbReference type="SUPFAM" id="SSF55073">
    <property type="entry name" value="Nucleotide cyclase"/>
    <property type="match status" value="1"/>
</dbReference>
<evidence type="ECO:0000313" key="3">
    <source>
        <dbReference type="EMBL" id="MBZ2208790.1"/>
    </source>
</evidence>
<feature type="domain" description="GGDEF" evidence="2">
    <location>
        <begin position="301"/>
        <end position="434"/>
    </location>
</feature>
<dbReference type="InterPro" id="IPR000160">
    <property type="entry name" value="GGDEF_dom"/>
</dbReference>
<dbReference type="PANTHER" id="PTHR46663">
    <property type="entry name" value="DIGUANYLATE CYCLASE DGCT-RELATED"/>
    <property type="match status" value="1"/>
</dbReference>
<dbReference type="SMART" id="SM00267">
    <property type="entry name" value="GGDEF"/>
    <property type="match status" value="1"/>
</dbReference>
<dbReference type="InterPro" id="IPR013767">
    <property type="entry name" value="PAS_fold"/>
</dbReference>
<keyword evidence="3" id="KW-0808">Transferase</keyword>
<dbReference type="InterPro" id="IPR052163">
    <property type="entry name" value="DGC-Regulatory_Protein"/>
</dbReference>
<protein>
    <submittedName>
        <fullName evidence="3">Diguanylate cyclase</fullName>
        <ecNumber evidence="3">2.7.7.65</ecNumber>
    </submittedName>
</protein>
<dbReference type="PROSITE" id="PS50887">
    <property type="entry name" value="GGDEF"/>
    <property type="match status" value="1"/>
</dbReference>
<keyword evidence="3" id="KW-0548">Nucleotidyltransferase</keyword>
<keyword evidence="4" id="KW-1185">Reference proteome</keyword>
<dbReference type="Pfam" id="PF00990">
    <property type="entry name" value="GGDEF"/>
    <property type="match status" value="1"/>
</dbReference>
<dbReference type="PANTHER" id="PTHR46663:SF4">
    <property type="entry name" value="DIGUANYLATE CYCLASE DGCT-RELATED"/>
    <property type="match status" value="1"/>
</dbReference>
<dbReference type="NCBIfam" id="TIGR00254">
    <property type="entry name" value="GGDEF"/>
    <property type="match status" value="1"/>
</dbReference>
<dbReference type="InterPro" id="IPR029787">
    <property type="entry name" value="Nucleotide_cyclase"/>
</dbReference>
<dbReference type="SUPFAM" id="SSF55785">
    <property type="entry name" value="PYP-like sensor domain (PAS domain)"/>
    <property type="match status" value="1"/>
</dbReference>
<sequence length="442" mass="47397">MPGMSLEHEALIQFLYLAPVGLVQADIDGAISMINPISAQLLMPLARGGDLSNLFAALESVAPDLRPMCAGYAPPSGTICDALQIPVNAAPHGKAQPMILSLTIVKLDHLRIMAVLSDVTQQVQRERQLRQSDAWLNAILTNITDYALIGLDAAGCVRGWNDSIGRVTGFSAADVIGKPFSMFSAPDATTEAGLLDRLHEADRNGWCMEEGTRQRADGSRFWGSALLAPLPDRDAAAPLVDAEGLKDAAYCLIIRDITDKREATQARQRAVFCDFLTGIGNRRAFFEQAELELKRSERVPRPTALVMFDLDHFKSVNDSHGHAGGDQVLCHFAAVLTAAFREVDIVARTGGEEFGVLMPSTDQAGALAGAERVLALVAAQPAMVDGVAVAYTVSAGIAILDGADDSLDPLMKRADQALYRAKNGGRNRTSCWSADPDAQHPR</sequence>
<dbReference type="GO" id="GO:0052621">
    <property type="term" value="F:diguanylate cyclase activity"/>
    <property type="evidence" value="ECO:0007669"/>
    <property type="project" value="UniProtKB-EC"/>
</dbReference>
<proteinExistence type="predicted"/>
<name>A0ABS7SS74_9BURK</name>
<dbReference type="InterPro" id="IPR000014">
    <property type="entry name" value="PAS"/>
</dbReference>
<feature type="domain" description="PAS" evidence="1">
    <location>
        <begin position="132"/>
        <end position="204"/>
    </location>
</feature>
<accession>A0ABS7SS74</accession>
<dbReference type="PROSITE" id="PS50112">
    <property type="entry name" value="PAS"/>
    <property type="match status" value="1"/>
</dbReference>
<dbReference type="Pfam" id="PF00989">
    <property type="entry name" value="PAS"/>
    <property type="match status" value="1"/>
</dbReference>
<dbReference type="Gene3D" id="3.30.70.270">
    <property type="match status" value="1"/>
</dbReference>
<evidence type="ECO:0000313" key="4">
    <source>
        <dbReference type="Proteomes" id="UP000809349"/>
    </source>
</evidence>
<dbReference type="InterPro" id="IPR035965">
    <property type="entry name" value="PAS-like_dom_sf"/>
</dbReference>
<comment type="caution">
    <text evidence="3">The sequence shown here is derived from an EMBL/GenBank/DDBJ whole genome shotgun (WGS) entry which is preliminary data.</text>
</comment>
<dbReference type="InterPro" id="IPR043128">
    <property type="entry name" value="Rev_trsase/Diguanyl_cyclase"/>
</dbReference>
<dbReference type="NCBIfam" id="TIGR00229">
    <property type="entry name" value="sensory_box"/>
    <property type="match status" value="1"/>
</dbReference>
<dbReference type="EMBL" id="JAFBIL020000006">
    <property type="protein sequence ID" value="MBZ2208790.1"/>
    <property type="molecule type" value="Genomic_DNA"/>
</dbReference>
<dbReference type="Gene3D" id="3.30.450.20">
    <property type="entry name" value="PAS domain"/>
    <property type="match status" value="1"/>
</dbReference>